<evidence type="ECO:0000256" key="3">
    <source>
        <dbReference type="SAM" id="Coils"/>
    </source>
</evidence>
<feature type="domain" description="HTH luxR-type" evidence="4">
    <location>
        <begin position="822"/>
        <end position="887"/>
    </location>
</feature>
<dbReference type="InterPro" id="IPR036388">
    <property type="entry name" value="WH-like_DNA-bd_sf"/>
</dbReference>
<dbReference type="PROSITE" id="PS50043">
    <property type="entry name" value="HTH_LUXR_2"/>
    <property type="match status" value="1"/>
</dbReference>
<dbReference type="PANTHER" id="PTHR16305:SF28">
    <property type="entry name" value="GUANYLATE CYCLASE DOMAIN-CONTAINING PROTEIN"/>
    <property type="match status" value="1"/>
</dbReference>
<dbReference type="PRINTS" id="PR00038">
    <property type="entry name" value="HTHLUXR"/>
</dbReference>
<dbReference type="GO" id="GO:0005737">
    <property type="term" value="C:cytoplasm"/>
    <property type="evidence" value="ECO:0007669"/>
    <property type="project" value="TreeGrafter"/>
</dbReference>
<keyword evidence="3" id="KW-0175">Coiled coil</keyword>
<dbReference type="Gene3D" id="1.25.40.10">
    <property type="entry name" value="Tetratricopeptide repeat domain"/>
    <property type="match status" value="1"/>
</dbReference>
<dbReference type="GO" id="GO:0006355">
    <property type="term" value="P:regulation of DNA-templated transcription"/>
    <property type="evidence" value="ECO:0007669"/>
    <property type="project" value="InterPro"/>
</dbReference>
<name>A0A919V6T8_9ACTN</name>
<reference evidence="5" key="1">
    <citation type="submission" date="2021-01" db="EMBL/GenBank/DDBJ databases">
        <title>Whole genome shotgun sequence of Sinosporangium siamense NBRC 109515.</title>
        <authorList>
            <person name="Komaki H."/>
            <person name="Tamura T."/>
        </authorList>
    </citation>
    <scope>NUCLEOTIDE SEQUENCE</scope>
    <source>
        <strain evidence="5">NBRC 109515</strain>
    </source>
</reference>
<dbReference type="SUPFAM" id="SSF52540">
    <property type="entry name" value="P-loop containing nucleoside triphosphate hydrolases"/>
    <property type="match status" value="1"/>
</dbReference>
<dbReference type="EMBL" id="BOOW01000018">
    <property type="protein sequence ID" value="GII92808.1"/>
    <property type="molecule type" value="Genomic_DNA"/>
</dbReference>
<gene>
    <name evidence="5" type="ORF">Ssi02_30390</name>
</gene>
<keyword evidence="6" id="KW-1185">Reference proteome</keyword>
<dbReference type="Pfam" id="PF13191">
    <property type="entry name" value="AAA_16"/>
    <property type="match status" value="1"/>
</dbReference>
<dbReference type="PANTHER" id="PTHR16305">
    <property type="entry name" value="TESTICULAR SOLUBLE ADENYLYL CYCLASE"/>
    <property type="match status" value="1"/>
</dbReference>
<dbReference type="Gene3D" id="1.10.10.10">
    <property type="entry name" value="Winged helix-like DNA-binding domain superfamily/Winged helix DNA-binding domain"/>
    <property type="match status" value="1"/>
</dbReference>
<dbReference type="CDD" id="cd06170">
    <property type="entry name" value="LuxR_C_like"/>
    <property type="match status" value="1"/>
</dbReference>
<comment type="caution">
    <text evidence="5">The sequence shown here is derived from an EMBL/GenBank/DDBJ whole genome shotgun (WGS) entry which is preliminary data.</text>
</comment>
<protein>
    <submittedName>
        <fullName evidence="5">LuxR family transcriptional regulator</fullName>
    </submittedName>
</protein>
<dbReference type="InterPro" id="IPR041664">
    <property type="entry name" value="AAA_16"/>
</dbReference>
<feature type="coiled-coil region" evidence="3">
    <location>
        <begin position="627"/>
        <end position="654"/>
    </location>
</feature>
<evidence type="ECO:0000256" key="2">
    <source>
        <dbReference type="ARBA" id="ARBA00022840"/>
    </source>
</evidence>
<dbReference type="SUPFAM" id="SSF48452">
    <property type="entry name" value="TPR-like"/>
    <property type="match status" value="1"/>
</dbReference>
<dbReference type="Proteomes" id="UP000606172">
    <property type="component" value="Unassembled WGS sequence"/>
</dbReference>
<keyword evidence="2" id="KW-0067">ATP-binding</keyword>
<dbReference type="Pfam" id="PF00196">
    <property type="entry name" value="GerE"/>
    <property type="match status" value="1"/>
</dbReference>
<dbReference type="PROSITE" id="PS00622">
    <property type="entry name" value="HTH_LUXR_1"/>
    <property type="match status" value="1"/>
</dbReference>
<dbReference type="AlphaFoldDB" id="A0A919V6T8"/>
<dbReference type="InterPro" id="IPR027417">
    <property type="entry name" value="P-loop_NTPase"/>
</dbReference>
<dbReference type="GO" id="GO:0005524">
    <property type="term" value="F:ATP binding"/>
    <property type="evidence" value="ECO:0007669"/>
    <property type="project" value="UniProtKB-KW"/>
</dbReference>
<dbReference type="InterPro" id="IPR011990">
    <property type="entry name" value="TPR-like_helical_dom_sf"/>
</dbReference>
<evidence type="ECO:0000259" key="4">
    <source>
        <dbReference type="PROSITE" id="PS50043"/>
    </source>
</evidence>
<dbReference type="GO" id="GO:0003677">
    <property type="term" value="F:DNA binding"/>
    <property type="evidence" value="ECO:0007669"/>
    <property type="project" value="InterPro"/>
</dbReference>
<organism evidence="5 6">
    <name type="scientific">Sinosporangium siamense</name>
    <dbReference type="NCBI Taxonomy" id="1367973"/>
    <lineage>
        <taxon>Bacteria</taxon>
        <taxon>Bacillati</taxon>
        <taxon>Actinomycetota</taxon>
        <taxon>Actinomycetes</taxon>
        <taxon>Streptosporangiales</taxon>
        <taxon>Streptosporangiaceae</taxon>
        <taxon>Sinosporangium</taxon>
    </lineage>
</organism>
<dbReference type="InterPro" id="IPR016032">
    <property type="entry name" value="Sig_transdc_resp-reg_C-effctor"/>
</dbReference>
<evidence type="ECO:0000256" key="1">
    <source>
        <dbReference type="ARBA" id="ARBA00022741"/>
    </source>
</evidence>
<dbReference type="SUPFAM" id="SSF46894">
    <property type="entry name" value="C-terminal effector domain of the bipartite response regulators"/>
    <property type="match status" value="1"/>
</dbReference>
<dbReference type="SMART" id="SM00421">
    <property type="entry name" value="HTH_LUXR"/>
    <property type="match status" value="1"/>
</dbReference>
<dbReference type="GO" id="GO:0004016">
    <property type="term" value="F:adenylate cyclase activity"/>
    <property type="evidence" value="ECO:0007669"/>
    <property type="project" value="TreeGrafter"/>
</dbReference>
<proteinExistence type="predicted"/>
<accession>A0A919V6T8</accession>
<evidence type="ECO:0000313" key="5">
    <source>
        <dbReference type="EMBL" id="GII92808.1"/>
    </source>
</evidence>
<keyword evidence="1" id="KW-0547">Nucleotide-binding</keyword>
<evidence type="ECO:0000313" key="6">
    <source>
        <dbReference type="Proteomes" id="UP000606172"/>
    </source>
</evidence>
<dbReference type="InterPro" id="IPR000792">
    <property type="entry name" value="Tscrpt_reg_LuxR_C"/>
</dbReference>
<sequence length="894" mass="96993">MTALYTSCDQAKDRVVLVDGGMAVGKTELLHVFSEHVRENGGLLLNATGARAERTLRMGLIRQLCGSGRLPPETSARLSRLIRADDQPGGDPEARAEPAAAIGRAIDRADAELTDMLCAAVLELSADRPVVLCVDDVHFADDASLQALLYLRRRISSAAVMMVVSFWERPRNDLRAFCAEITRFPHEWVRLRSLNRDEVADLVNRRIDQADTRTADLCYAMSGGNPLLVDALVDDHLKEATADYPQFAGAALSCLYRWEAAILDVARAVAVFGDHATMSYTAHLTGLDEETVDESLSVLTGAGLLDGMRWRHMGMADTVLADIPPETLGQLNAEAAQTLHRDGACARVIAEFLVKAGTAQALWAVEALRTAAKEALRENNAPAAARYLELALRHGADVQDRLPIAMALARLEWPVDPAAAKLRLAPWRRAIVGGHLAGADVVTALRTLLWFGDGDSAAKALTALGGSLEPGAAAGVRSMSHLVYGSPDRLLPLGEDAGALAADSRLNTTKVLGTALTARPSVDITGAADFHLRGDLHDSTAESVVVALLALIHTGHTGQAAAACARLLVQARTRGSTTFLALLECVQAEIALLHGDLPGAAEGARTALDRLDARGWGVFIGYPLSIAVQAETAMHRYENAAELLQRAVPEAMRRTVFGLRYLYARGLFTLHAGRTPQAVNDLERCGRLMREWRIDAPAFIPWRGALAEAHMKLHRPQIAHELLTRQLALTPPAASRTRGVTLRLLASVSRRNERPRILRQALEQLRASGDRFEVARALFDFSRACTEIGDVAQARLADQQVERLGLTAARDPGEAPLKKGTRRRTASLLSEAERRVATLAARGRTNREIGRELYITVSTVEQHLTRVYRKLQVRSRTDLHLGLFLDPKAANPGT</sequence>